<feature type="active site" evidence="9">
    <location>
        <position position="8"/>
    </location>
</feature>
<evidence type="ECO:0000256" key="6">
    <source>
        <dbReference type="ARBA" id="ARBA00022777"/>
    </source>
</evidence>
<keyword evidence="5 9" id="KW-0547">Nucleotide-binding</keyword>
<evidence type="ECO:0000256" key="3">
    <source>
        <dbReference type="ARBA" id="ARBA00017473"/>
    </source>
</evidence>
<dbReference type="InterPro" id="IPR014721">
    <property type="entry name" value="Ribsml_uS5_D2-typ_fold_subgr"/>
</dbReference>
<evidence type="ECO:0000256" key="9">
    <source>
        <dbReference type="HAMAP-Rule" id="MF_00061"/>
    </source>
</evidence>
<evidence type="ECO:0000256" key="5">
    <source>
        <dbReference type="ARBA" id="ARBA00022741"/>
    </source>
</evidence>
<evidence type="ECO:0000256" key="2">
    <source>
        <dbReference type="ARBA" id="ARBA00012052"/>
    </source>
</evidence>
<protein>
    <recommendedName>
        <fullName evidence="3 9">4-diphosphocytidyl-2-C-methyl-D-erythritol kinase</fullName>
        <shortName evidence="9">CMK</shortName>
        <ecNumber evidence="2 9">2.7.1.148</ecNumber>
    </recommendedName>
    <alternativeName>
        <fullName evidence="8 9">4-(cytidine-5'-diphospho)-2-C-methyl-D-erythritol kinase</fullName>
    </alternativeName>
</protein>
<evidence type="ECO:0000256" key="7">
    <source>
        <dbReference type="ARBA" id="ARBA00022840"/>
    </source>
</evidence>
<comment type="catalytic activity">
    <reaction evidence="9">
        <text>4-CDP-2-C-methyl-D-erythritol + ATP = 4-CDP-2-C-methyl-D-erythritol 2-phosphate + ADP + H(+)</text>
        <dbReference type="Rhea" id="RHEA:18437"/>
        <dbReference type="ChEBI" id="CHEBI:15378"/>
        <dbReference type="ChEBI" id="CHEBI:30616"/>
        <dbReference type="ChEBI" id="CHEBI:57823"/>
        <dbReference type="ChEBI" id="CHEBI:57919"/>
        <dbReference type="ChEBI" id="CHEBI:456216"/>
        <dbReference type="EC" id="2.7.1.148"/>
    </reaction>
</comment>
<dbReference type="EMBL" id="AP018042">
    <property type="protein sequence ID" value="BAX80677.1"/>
    <property type="molecule type" value="Genomic_DNA"/>
</dbReference>
<dbReference type="InterPro" id="IPR020568">
    <property type="entry name" value="Ribosomal_Su5_D2-typ_SF"/>
</dbReference>
<evidence type="ECO:0000256" key="8">
    <source>
        <dbReference type="ARBA" id="ARBA00032554"/>
    </source>
</evidence>
<evidence type="ECO:0000259" key="10">
    <source>
        <dbReference type="Pfam" id="PF00288"/>
    </source>
</evidence>
<dbReference type="SUPFAM" id="SSF54211">
    <property type="entry name" value="Ribosomal protein S5 domain 2-like"/>
    <property type="match status" value="1"/>
</dbReference>
<dbReference type="AlphaFoldDB" id="A0A1Y1CJW3"/>
<evidence type="ECO:0000313" key="12">
    <source>
        <dbReference type="EMBL" id="BAX80677.1"/>
    </source>
</evidence>
<name>A0A1Y1CJW3_9BACT</name>
<feature type="active site" evidence="9">
    <location>
        <position position="135"/>
    </location>
</feature>
<organism evidence="12 13">
    <name type="scientific">Labilibaculum antarcticum</name>
    <dbReference type="NCBI Taxonomy" id="1717717"/>
    <lineage>
        <taxon>Bacteria</taxon>
        <taxon>Pseudomonadati</taxon>
        <taxon>Bacteroidota</taxon>
        <taxon>Bacteroidia</taxon>
        <taxon>Marinilabiliales</taxon>
        <taxon>Marinifilaceae</taxon>
        <taxon>Labilibaculum</taxon>
    </lineage>
</organism>
<comment type="function">
    <text evidence="9">Catalyzes the phosphorylation of the position 2 hydroxy group of 4-diphosphocytidyl-2C-methyl-D-erythritol.</text>
</comment>
<comment type="pathway">
    <text evidence="9">Isoprenoid biosynthesis; isopentenyl diphosphate biosynthesis via DXP pathway; isopentenyl diphosphate from 1-deoxy-D-xylulose 5-phosphate: step 3/6.</text>
</comment>
<feature type="domain" description="GHMP kinase C-terminal" evidence="11">
    <location>
        <begin position="193"/>
        <end position="254"/>
    </location>
</feature>
<gene>
    <name evidence="9" type="primary">ispE</name>
    <name evidence="12" type="ORF">ALGA_2350</name>
</gene>
<dbReference type="InterPro" id="IPR006204">
    <property type="entry name" value="GHMP_kinase_N_dom"/>
</dbReference>
<reference evidence="12 13" key="1">
    <citation type="journal article" date="2018" name="Mar. Genomics">
        <title>Complete genome sequence of Marinifilaceae bacterium strain SPP2, isolated from the Antarctic marine sediment.</title>
        <authorList>
            <person name="Watanabe M."/>
            <person name="Kojima H."/>
            <person name="Fukui M."/>
        </authorList>
    </citation>
    <scope>NUCLEOTIDE SEQUENCE [LARGE SCALE GENOMIC DNA]</scope>
    <source>
        <strain evidence="12 13">SPP2</strain>
    </source>
</reference>
<dbReference type="Pfam" id="PF00288">
    <property type="entry name" value="GHMP_kinases_N"/>
    <property type="match status" value="1"/>
</dbReference>
<proteinExistence type="inferred from homology"/>
<dbReference type="RefSeq" id="WP_096429522.1">
    <property type="nucleotide sequence ID" value="NZ_AP018042.1"/>
</dbReference>
<dbReference type="GO" id="GO:0019288">
    <property type="term" value="P:isopentenyl diphosphate biosynthetic process, methylerythritol 4-phosphate pathway"/>
    <property type="evidence" value="ECO:0007669"/>
    <property type="project" value="UniProtKB-UniRule"/>
</dbReference>
<evidence type="ECO:0000256" key="1">
    <source>
        <dbReference type="ARBA" id="ARBA00009684"/>
    </source>
</evidence>
<dbReference type="PANTHER" id="PTHR43527">
    <property type="entry name" value="4-DIPHOSPHOCYTIDYL-2-C-METHYL-D-ERYTHRITOL KINASE, CHLOROPLASTIC"/>
    <property type="match status" value="1"/>
</dbReference>
<keyword evidence="6 9" id="KW-0418">Kinase</keyword>
<dbReference type="InterPro" id="IPR013750">
    <property type="entry name" value="GHMP_kinase_C_dom"/>
</dbReference>
<feature type="domain" description="GHMP kinase N-terminal" evidence="10">
    <location>
        <begin position="66"/>
        <end position="140"/>
    </location>
</feature>
<dbReference type="HAMAP" id="MF_00061">
    <property type="entry name" value="IspE"/>
    <property type="match status" value="1"/>
</dbReference>
<keyword evidence="9" id="KW-0414">Isoprene biosynthesis</keyword>
<feature type="binding site" evidence="9">
    <location>
        <begin position="93"/>
        <end position="103"/>
    </location>
    <ligand>
        <name>ATP</name>
        <dbReference type="ChEBI" id="CHEBI:30616"/>
    </ligand>
</feature>
<dbReference type="InterPro" id="IPR036554">
    <property type="entry name" value="GHMP_kinase_C_sf"/>
</dbReference>
<keyword evidence="7 9" id="KW-0067">ATP-binding</keyword>
<dbReference type="PANTHER" id="PTHR43527:SF2">
    <property type="entry name" value="4-DIPHOSPHOCYTIDYL-2-C-METHYL-D-ERYTHRITOL KINASE, CHLOROPLASTIC"/>
    <property type="match status" value="1"/>
</dbReference>
<evidence type="ECO:0000313" key="13">
    <source>
        <dbReference type="Proteomes" id="UP000218267"/>
    </source>
</evidence>
<dbReference type="Proteomes" id="UP000218267">
    <property type="component" value="Chromosome"/>
</dbReference>
<dbReference type="Pfam" id="PF08544">
    <property type="entry name" value="GHMP_kinases_C"/>
    <property type="match status" value="1"/>
</dbReference>
<dbReference type="UniPathway" id="UPA00056">
    <property type="reaction ID" value="UER00094"/>
</dbReference>
<dbReference type="Gene3D" id="3.30.230.10">
    <property type="match status" value="1"/>
</dbReference>
<dbReference type="EC" id="2.7.1.148" evidence="2 9"/>
<dbReference type="KEGG" id="mbas:ALGA_2350"/>
<evidence type="ECO:0000256" key="4">
    <source>
        <dbReference type="ARBA" id="ARBA00022679"/>
    </source>
</evidence>
<dbReference type="GO" id="GO:0050515">
    <property type="term" value="F:4-(cytidine 5'-diphospho)-2-C-methyl-D-erythritol kinase activity"/>
    <property type="evidence" value="ECO:0007669"/>
    <property type="project" value="UniProtKB-UniRule"/>
</dbReference>
<dbReference type="NCBIfam" id="TIGR00154">
    <property type="entry name" value="ispE"/>
    <property type="match status" value="1"/>
</dbReference>
<keyword evidence="13" id="KW-1185">Reference proteome</keyword>
<accession>A0A1Y1CJW3</accession>
<dbReference type="InterPro" id="IPR004424">
    <property type="entry name" value="IspE"/>
</dbReference>
<sequence>MLRFPNAKINIGLNIVEKRPDGFHNIETIFYPIPLTDGLEITDSNNEKNYTFSSSGIPIDIDDKDNIVCKAFELLRASNNIPSTNIHLHKNIPFGAGLGGGSSDAAFMIKMLNDHYKLGLSSDTMKNMAGQLGSDCPFFITNKPIFAEGKGDAFSEALIDLSGYHIMLVKPNIHISTPEAYSKIIPSRPNKSIKELIKEPLENWKDLLFNDFENSIFPNHPELEEIKNNLYDIGAIYASMSGSGSSLFGIFKGEPNCPAIWSDYFCWKGKL</sequence>
<evidence type="ECO:0000259" key="11">
    <source>
        <dbReference type="Pfam" id="PF08544"/>
    </source>
</evidence>
<dbReference type="OrthoDB" id="9809438at2"/>
<dbReference type="GO" id="GO:0016114">
    <property type="term" value="P:terpenoid biosynthetic process"/>
    <property type="evidence" value="ECO:0007669"/>
    <property type="project" value="UniProtKB-UniRule"/>
</dbReference>
<keyword evidence="4 9" id="KW-0808">Transferase</keyword>
<dbReference type="GO" id="GO:0005524">
    <property type="term" value="F:ATP binding"/>
    <property type="evidence" value="ECO:0007669"/>
    <property type="project" value="UniProtKB-UniRule"/>
</dbReference>
<dbReference type="SUPFAM" id="SSF55060">
    <property type="entry name" value="GHMP Kinase, C-terminal domain"/>
    <property type="match status" value="1"/>
</dbReference>
<reference evidence="13" key="2">
    <citation type="journal article" date="2020" name="Antonie Van Leeuwenhoek">
        <title>Labilibaculum antarcticum sp. nov., a novel facultative anaerobic, psychrotorelant bacterium isolated from marine sediment of Antarctica.</title>
        <authorList>
            <person name="Watanabe M."/>
            <person name="Kojima H."/>
            <person name="Fukui M."/>
        </authorList>
    </citation>
    <scope>NUCLEOTIDE SEQUENCE [LARGE SCALE GENOMIC DNA]</scope>
    <source>
        <strain evidence="13">SPP2</strain>
    </source>
</reference>
<dbReference type="PIRSF" id="PIRSF010376">
    <property type="entry name" value="IspE"/>
    <property type="match status" value="1"/>
</dbReference>
<dbReference type="Gene3D" id="3.30.70.890">
    <property type="entry name" value="GHMP kinase, C-terminal domain"/>
    <property type="match status" value="1"/>
</dbReference>
<comment type="similarity">
    <text evidence="1 9">Belongs to the GHMP kinase family. IspE subfamily.</text>
</comment>